<evidence type="ECO:0000256" key="1">
    <source>
        <dbReference type="SAM" id="MobiDB-lite"/>
    </source>
</evidence>
<proteinExistence type="predicted"/>
<name>A0AAW6P4P3_9PSED</name>
<dbReference type="EMBL" id="JARJLR010000233">
    <property type="protein sequence ID" value="MDF3842676.1"/>
    <property type="molecule type" value="Genomic_DNA"/>
</dbReference>
<evidence type="ECO:0000313" key="3">
    <source>
        <dbReference type="Proteomes" id="UP001220662"/>
    </source>
</evidence>
<accession>A0AAW6P4P3</accession>
<dbReference type="RefSeq" id="WP_276214649.1">
    <property type="nucleotide sequence ID" value="NZ_JARJLR010000233.1"/>
</dbReference>
<sequence length="99" mass="9700">MSNNVPVRFLKSWRSYFKNDTAGFPQEVAEELVDGGVAEYTAGSTAAKAKSGGKGGGKGNAKSAAAGGESVSPPAPEPGGGEGQAGGAGDETGADDEKP</sequence>
<gene>
    <name evidence="2" type="ORF">P3W55_13250</name>
</gene>
<dbReference type="AlphaFoldDB" id="A0AAW6P4P3"/>
<reference evidence="2" key="1">
    <citation type="submission" date="2023-03" db="EMBL/GenBank/DDBJ databases">
        <title>Draft assemblies of triclosan tolerant bacteria isolated from returned activated sludge.</title>
        <authorList>
            <person name="Van Hamelsveld S."/>
        </authorList>
    </citation>
    <scope>NUCLEOTIDE SEQUENCE</scope>
    <source>
        <strain evidence="2">GW210015_S63</strain>
    </source>
</reference>
<comment type="caution">
    <text evidence="2">The sequence shown here is derived from an EMBL/GenBank/DDBJ whole genome shotgun (WGS) entry which is preliminary data.</text>
</comment>
<organism evidence="2 3">
    <name type="scientific">Pseudomonas citronellolis</name>
    <dbReference type="NCBI Taxonomy" id="53408"/>
    <lineage>
        <taxon>Bacteria</taxon>
        <taxon>Pseudomonadati</taxon>
        <taxon>Pseudomonadota</taxon>
        <taxon>Gammaproteobacteria</taxon>
        <taxon>Pseudomonadales</taxon>
        <taxon>Pseudomonadaceae</taxon>
        <taxon>Pseudomonas</taxon>
    </lineage>
</organism>
<feature type="region of interest" description="Disordered" evidence="1">
    <location>
        <begin position="44"/>
        <end position="99"/>
    </location>
</feature>
<dbReference type="Proteomes" id="UP001220662">
    <property type="component" value="Unassembled WGS sequence"/>
</dbReference>
<evidence type="ECO:0000313" key="2">
    <source>
        <dbReference type="EMBL" id="MDF3842676.1"/>
    </source>
</evidence>
<feature type="compositionally biased region" description="Gly residues" evidence="1">
    <location>
        <begin position="78"/>
        <end position="90"/>
    </location>
</feature>
<protein>
    <submittedName>
        <fullName evidence="2">Uncharacterized protein</fullName>
    </submittedName>
</protein>